<dbReference type="KEGG" id="hdh:G5B40_18750"/>
<dbReference type="PANTHER" id="PTHR20855:SF3">
    <property type="entry name" value="LD03007P"/>
    <property type="match status" value="1"/>
</dbReference>
<feature type="binding site" evidence="5">
    <location>
        <position position="190"/>
    </location>
    <ligand>
        <name>Zn(2+)</name>
        <dbReference type="ChEBI" id="CHEBI:29105"/>
    </ligand>
</feature>
<dbReference type="Proteomes" id="UP000503336">
    <property type="component" value="Chromosome"/>
</dbReference>
<evidence type="ECO:0000256" key="1">
    <source>
        <dbReference type="ARBA" id="ARBA00004141"/>
    </source>
</evidence>
<dbReference type="Pfam" id="PF03006">
    <property type="entry name" value="HlyIII"/>
    <property type="match status" value="1"/>
</dbReference>
<evidence type="ECO:0000256" key="4">
    <source>
        <dbReference type="ARBA" id="ARBA00023136"/>
    </source>
</evidence>
<keyword evidence="5" id="KW-0862">Zinc</keyword>
<evidence type="ECO:0000256" key="6">
    <source>
        <dbReference type="SAM" id="Phobius"/>
    </source>
</evidence>
<feature type="transmembrane region" description="Helical" evidence="6">
    <location>
        <begin position="83"/>
        <end position="100"/>
    </location>
</feature>
<evidence type="ECO:0000256" key="2">
    <source>
        <dbReference type="ARBA" id="ARBA00022692"/>
    </source>
</evidence>
<evidence type="ECO:0000313" key="8">
    <source>
        <dbReference type="Proteomes" id="UP000503336"/>
    </source>
</evidence>
<feature type="transmembrane region" description="Helical" evidence="6">
    <location>
        <begin position="186"/>
        <end position="206"/>
    </location>
</feature>
<dbReference type="GO" id="GO:0016020">
    <property type="term" value="C:membrane"/>
    <property type="evidence" value="ECO:0007669"/>
    <property type="project" value="UniProtKB-SubCell"/>
</dbReference>
<keyword evidence="4 6" id="KW-0472">Membrane</keyword>
<comment type="subcellular location">
    <subcellularLocation>
        <location evidence="1">Membrane</location>
        <topology evidence="1">Multi-pass membrane protein</topology>
    </subcellularLocation>
</comment>
<dbReference type="EMBL" id="CP049056">
    <property type="protein sequence ID" value="QIE57300.1"/>
    <property type="molecule type" value="Genomic_DNA"/>
</dbReference>
<proteinExistence type="predicted"/>
<evidence type="ECO:0000256" key="3">
    <source>
        <dbReference type="ARBA" id="ARBA00022989"/>
    </source>
</evidence>
<feature type="transmembrane region" description="Helical" evidence="6">
    <location>
        <begin position="106"/>
        <end position="125"/>
    </location>
</feature>
<keyword evidence="2 6" id="KW-0812">Transmembrane</keyword>
<sequence>MRPQTRKEIAADAVVHGLGVGFGLIGGPILIGYVAARGDSGSLIAVSIYVATLIAMFLLSATYNLIPLEGAKDWLRRLDHSTIYLKIAGAYTPFAALSVGGLVGNLLLTGVWLAACVGIFLKMIYPRRFEALSIVLYLMMGWAAVVVAGDVAASIDAETMSLILIAGGLYSTGVFFHLWERLPFQNAIWHVFVLAATVVLYGAVALEFA</sequence>
<dbReference type="InterPro" id="IPR004254">
    <property type="entry name" value="AdipoR/HlyIII-related"/>
</dbReference>
<organism evidence="7 8">
    <name type="scientific">Pikeienuella piscinae</name>
    <dbReference type="NCBI Taxonomy" id="2748098"/>
    <lineage>
        <taxon>Bacteria</taxon>
        <taxon>Pseudomonadati</taxon>
        <taxon>Pseudomonadota</taxon>
        <taxon>Alphaproteobacteria</taxon>
        <taxon>Rhodobacterales</taxon>
        <taxon>Paracoccaceae</taxon>
        <taxon>Pikeienuella</taxon>
    </lineage>
</organism>
<reference evidence="7 8" key="1">
    <citation type="submission" date="2020-02" db="EMBL/GenBank/DDBJ databases">
        <title>complete genome sequence of Rhodobacteraceae bacterium.</title>
        <authorList>
            <person name="Park J."/>
            <person name="Kim Y.-S."/>
            <person name="Kim K.-H."/>
        </authorList>
    </citation>
    <scope>NUCLEOTIDE SEQUENCE [LARGE SCALE GENOMIC DNA]</scope>
    <source>
        <strain evidence="7 8">RR4-56</strain>
    </source>
</reference>
<dbReference type="RefSeq" id="WP_165101961.1">
    <property type="nucleotide sequence ID" value="NZ_CP049056.1"/>
</dbReference>
<feature type="transmembrane region" description="Helical" evidence="6">
    <location>
        <begin position="161"/>
        <end position="179"/>
    </location>
</feature>
<evidence type="ECO:0000313" key="7">
    <source>
        <dbReference type="EMBL" id="QIE57300.1"/>
    </source>
</evidence>
<keyword evidence="8" id="KW-1185">Reference proteome</keyword>
<name>A0A7M3T5L9_9RHOB</name>
<dbReference type="PANTHER" id="PTHR20855">
    <property type="entry name" value="ADIPOR/PROGESTIN RECEPTOR-RELATED"/>
    <property type="match status" value="1"/>
</dbReference>
<accession>A0A7M3T5L9</accession>
<feature type="transmembrane region" description="Helical" evidence="6">
    <location>
        <begin position="42"/>
        <end position="63"/>
    </location>
</feature>
<evidence type="ECO:0000256" key="5">
    <source>
        <dbReference type="PIRSR" id="PIRSR604254-1"/>
    </source>
</evidence>
<protein>
    <submittedName>
        <fullName evidence="7">Hemolysin III family protein</fullName>
    </submittedName>
</protein>
<dbReference type="GO" id="GO:0046872">
    <property type="term" value="F:metal ion binding"/>
    <property type="evidence" value="ECO:0007669"/>
    <property type="project" value="UniProtKB-KW"/>
</dbReference>
<feature type="transmembrane region" description="Helical" evidence="6">
    <location>
        <begin position="134"/>
        <end position="155"/>
    </location>
</feature>
<feature type="transmembrane region" description="Helical" evidence="6">
    <location>
        <begin position="12"/>
        <end position="36"/>
    </location>
</feature>
<keyword evidence="5" id="KW-0479">Metal-binding</keyword>
<keyword evidence="3 6" id="KW-1133">Transmembrane helix</keyword>
<gene>
    <name evidence="7" type="ORF">G5B40_18750</name>
</gene>
<dbReference type="AlphaFoldDB" id="A0A7M3T5L9"/>